<dbReference type="Proteomes" id="UP001595925">
    <property type="component" value="Unassembled WGS sequence"/>
</dbReference>
<dbReference type="AlphaFoldDB" id="A0ABD5QFH2"/>
<gene>
    <name evidence="1" type="ORF">ACFPFO_11345</name>
</gene>
<keyword evidence="2" id="KW-1185">Reference proteome</keyword>
<accession>A0ABD5QFH2</accession>
<organism evidence="1 2">
    <name type="scientific">Saliphagus infecundisoli</name>
    <dbReference type="NCBI Taxonomy" id="1849069"/>
    <lineage>
        <taxon>Archaea</taxon>
        <taxon>Methanobacteriati</taxon>
        <taxon>Methanobacteriota</taxon>
        <taxon>Stenosarchaea group</taxon>
        <taxon>Halobacteria</taxon>
        <taxon>Halobacteriales</taxon>
        <taxon>Natrialbaceae</taxon>
        <taxon>Saliphagus</taxon>
    </lineage>
</organism>
<evidence type="ECO:0000313" key="2">
    <source>
        <dbReference type="Proteomes" id="UP001595925"/>
    </source>
</evidence>
<reference evidence="1 2" key="1">
    <citation type="journal article" date="2019" name="Int. J. Syst. Evol. Microbiol.">
        <title>The Global Catalogue of Microorganisms (GCM) 10K type strain sequencing project: providing services to taxonomists for standard genome sequencing and annotation.</title>
        <authorList>
            <consortium name="The Broad Institute Genomics Platform"/>
            <consortium name="The Broad Institute Genome Sequencing Center for Infectious Disease"/>
            <person name="Wu L."/>
            <person name="Ma J."/>
        </authorList>
    </citation>
    <scope>NUCLEOTIDE SEQUENCE [LARGE SCALE GENOMIC DNA]</scope>
    <source>
        <strain evidence="1 2">CGMCC 1.15824</strain>
    </source>
</reference>
<name>A0ABD5QFH2_9EURY</name>
<dbReference type="RefSeq" id="WP_224827170.1">
    <property type="nucleotide sequence ID" value="NZ_JAIVEF010000001.1"/>
</dbReference>
<dbReference type="GO" id="GO:0016301">
    <property type="term" value="F:kinase activity"/>
    <property type="evidence" value="ECO:0007669"/>
    <property type="project" value="UniProtKB-KW"/>
</dbReference>
<dbReference type="EMBL" id="JBHSJG010000036">
    <property type="protein sequence ID" value="MFC4988339.1"/>
    <property type="molecule type" value="Genomic_DNA"/>
</dbReference>
<protein>
    <submittedName>
        <fullName evidence="1">Histidine kinase</fullName>
    </submittedName>
</protein>
<evidence type="ECO:0000313" key="1">
    <source>
        <dbReference type="EMBL" id="MFC4988339.1"/>
    </source>
</evidence>
<comment type="caution">
    <text evidence="1">The sequence shown here is derived from an EMBL/GenBank/DDBJ whole genome shotgun (WGS) entry which is preliminary data.</text>
</comment>
<sequence length="273" mass="29677">MSSEIRVSLEQFVSRTDPPDRRLVVVGADADDPLAAMLAETFGSSIDVETAPETHGIETTDRLPEDEPTVVLLEGDRIEATSPMSTVYDAVLGINSDLFVTGARGIEDVGLPAVFAGLEGHRFGLRGYPRAGKEKLLLIVVSRWIERLAWVRGRGTLRSAFQELSRIDDEVGTREAYETLAGTDLAVHLYGAGGSERLDRLGSVHRGTSPAYRRSWFVVFRPPTGETVEESDGEVPTGAAQVAIEDGPGVWEGFWTTDPETVQEIDDHIAGEL</sequence>
<proteinExistence type="predicted"/>
<keyword evidence="1" id="KW-0808">Transferase</keyword>
<keyword evidence="1" id="KW-0418">Kinase</keyword>